<evidence type="ECO:0000256" key="1">
    <source>
        <dbReference type="ARBA" id="ARBA00001917"/>
    </source>
</evidence>
<evidence type="ECO:0000313" key="6">
    <source>
        <dbReference type="Proteomes" id="UP000245216"/>
    </source>
</evidence>
<dbReference type="GO" id="GO:0010181">
    <property type="term" value="F:FMN binding"/>
    <property type="evidence" value="ECO:0007669"/>
    <property type="project" value="InterPro"/>
</dbReference>
<evidence type="ECO:0000256" key="3">
    <source>
        <dbReference type="ARBA" id="ARBA00023002"/>
    </source>
</evidence>
<dbReference type="AlphaFoldDB" id="A0A2U2BI31"/>
<comment type="similarity">
    <text evidence="2">Belongs to the NADH:flavin oxidoreductase/NADH oxidase family.</text>
</comment>
<keyword evidence="3" id="KW-0560">Oxidoreductase</keyword>
<name>A0A2U2BI31_ALCFA</name>
<sequence length="366" mass="39694">MGLATSTLFSAVKVGSLQLPNRIVMAPMTRSRTDQPGDIPNALMAQYYAQRASAGLLISEATQISRQGQGYSFTPGIYTQQQVQGWRLVTDAVHQAGGRIVLQLWHVGRMSHASFHADGQTVAPSALSPQAQVWVVGEDGVGRMLDCPVPRALSEQEIAAVVEDYRQAAAKAMQAGFDGVEIHGANGYLIDQFLRTTSNHREDAYGGSVENRIRFAREVVEAVAGEIGAERTGIRLAPFITQRAMNCPEIIPTILQLAEVLDGKGLAYIHLSEADWDDAPEIPDDFRHALRAHFSGRIIVAGKYDADRAEQIVKSGLADLVAFGRPFIANPDLPARLRDQLPLANFDPQTLFGGGARGYTDYPGMA</sequence>
<dbReference type="EMBL" id="QEXO01000003">
    <property type="protein sequence ID" value="PWE13668.1"/>
    <property type="molecule type" value="Genomic_DNA"/>
</dbReference>
<dbReference type="STRING" id="511.UZ73_14095"/>
<dbReference type="InterPro" id="IPR001155">
    <property type="entry name" value="OxRdtase_FMN_N"/>
</dbReference>
<dbReference type="FunFam" id="3.20.20.70:FF:000059">
    <property type="entry name" value="N-ethylmaleimide reductase, FMN-linked"/>
    <property type="match status" value="1"/>
</dbReference>
<organism evidence="5 6">
    <name type="scientific">Alcaligenes faecalis</name>
    <dbReference type="NCBI Taxonomy" id="511"/>
    <lineage>
        <taxon>Bacteria</taxon>
        <taxon>Pseudomonadati</taxon>
        <taxon>Pseudomonadota</taxon>
        <taxon>Betaproteobacteria</taxon>
        <taxon>Burkholderiales</taxon>
        <taxon>Alcaligenaceae</taxon>
        <taxon>Alcaligenes</taxon>
    </lineage>
</organism>
<dbReference type="Proteomes" id="UP000245216">
    <property type="component" value="Unassembled WGS sequence"/>
</dbReference>
<dbReference type="RefSeq" id="WP_109089105.1">
    <property type="nucleotide sequence ID" value="NZ_QEXO01000003.1"/>
</dbReference>
<dbReference type="CDD" id="cd02933">
    <property type="entry name" value="OYE_like_FMN"/>
    <property type="match status" value="1"/>
</dbReference>
<dbReference type="SUPFAM" id="SSF51395">
    <property type="entry name" value="FMN-linked oxidoreductases"/>
    <property type="match status" value="1"/>
</dbReference>
<dbReference type="GO" id="GO:0016628">
    <property type="term" value="F:oxidoreductase activity, acting on the CH-CH group of donors, NAD or NADP as acceptor"/>
    <property type="evidence" value="ECO:0007669"/>
    <property type="project" value="UniProtKB-ARBA"/>
</dbReference>
<gene>
    <name evidence="5" type="ORF">DF183_10840</name>
</gene>
<evidence type="ECO:0000256" key="2">
    <source>
        <dbReference type="ARBA" id="ARBA00005979"/>
    </source>
</evidence>
<feature type="domain" description="NADH:flavin oxidoreductase/NADH oxidase N-terminal" evidence="4">
    <location>
        <begin position="8"/>
        <end position="343"/>
    </location>
</feature>
<evidence type="ECO:0000259" key="4">
    <source>
        <dbReference type="Pfam" id="PF00724"/>
    </source>
</evidence>
<dbReference type="Gene3D" id="3.20.20.70">
    <property type="entry name" value="Aldolase class I"/>
    <property type="match status" value="1"/>
</dbReference>
<dbReference type="PANTHER" id="PTHR22893:SF135">
    <property type="entry name" value="NAD(P)H:FLAVIN OXIDOREDUCTASE SYE2"/>
    <property type="match status" value="1"/>
</dbReference>
<dbReference type="PANTHER" id="PTHR22893">
    <property type="entry name" value="NADH OXIDOREDUCTASE-RELATED"/>
    <property type="match status" value="1"/>
</dbReference>
<dbReference type="InterPro" id="IPR045247">
    <property type="entry name" value="Oye-like"/>
</dbReference>
<dbReference type="GO" id="GO:0005829">
    <property type="term" value="C:cytosol"/>
    <property type="evidence" value="ECO:0007669"/>
    <property type="project" value="TreeGrafter"/>
</dbReference>
<dbReference type="InterPro" id="IPR013785">
    <property type="entry name" value="Aldolase_TIM"/>
</dbReference>
<protein>
    <submittedName>
        <fullName evidence="5">Alkene reductase</fullName>
    </submittedName>
</protein>
<evidence type="ECO:0000313" key="5">
    <source>
        <dbReference type="EMBL" id="PWE13668.1"/>
    </source>
</evidence>
<dbReference type="Pfam" id="PF00724">
    <property type="entry name" value="Oxidored_FMN"/>
    <property type="match status" value="1"/>
</dbReference>
<dbReference type="NCBIfam" id="NF007899">
    <property type="entry name" value="PRK10605.1"/>
    <property type="match status" value="1"/>
</dbReference>
<reference evidence="5 6" key="2">
    <citation type="submission" date="2018-05" db="EMBL/GenBank/DDBJ databases">
        <authorList>
            <person name="Lanie J.A."/>
            <person name="Ng W.-L."/>
            <person name="Kazmierczak K.M."/>
            <person name="Andrzejewski T.M."/>
            <person name="Davidsen T.M."/>
            <person name="Wayne K.J."/>
            <person name="Tettelin H."/>
            <person name="Glass J.I."/>
            <person name="Rusch D."/>
            <person name="Podicherti R."/>
            <person name="Tsui H.-C.T."/>
            <person name="Winkler M.E."/>
        </authorList>
    </citation>
    <scope>NUCLEOTIDE SEQUENCE [LARGE SCALE GENOMIC DNA]</scope>
    <source>
        <strain evidence="5 6">YBY</strain>
    </source>
</reference>
<accession>A0A2U2BI31</accession>
<comment type="caution">
    <text evidence="5">The sequence shown here is derived from an EMBL/GenBank/DDBJ whole genome shotgun (WGS) entry which is preliminary data.</text>
</comment>
<comment type="cofactor">
    <cofactor evidence="1">
        <name>FMN</name>
        <dbReference type="ChEBI" id="CHEBI:58210"/>
    </cofactor>
</comment>
<proteinExistence type="inferred from homology"/>
<reference evidence="5 6" key="1">
    <citation type="submission" date="2018-05" db="EMBL/GenBank/DDBJ databases">
        <title>Genome Sequence of an Efficient Indole-Degrading Bacterium, Alcaligenes sp.YBY.</title>
        <authorList>
            <person name="Yang B."/>
        </authorList>
    </citation>
    <scope>NUCLEOTIDE SEQUENCE [LARGE SCALE GENOMIC DNA]</scope>
    <source>
        <strain evidence="5 6">YBY</strain>
    </source>
</reference>